<accession>A0A8D8GFM3</accession>
<evidence type="ECO:0000256" key="1">
    <source>
        <dbReference type="SAM" id="Phobius"/>
    </source>
</evidence>
<feature type="transmembrane region" description="Helical" evidence="1">
    <location>
        <begin position="32"/>
        <end position="52"/>
    </location>
</feature>
<dbReference type="EMBL" id="HBUE01152603">
    <property type="protein sequence ID" value="CAG6506021.1"/>
    <property type="molecule type" value="Transcribed_RNA"/>
</dbReference>
<dbReference type="EMBL" id="HBUE01152616">
    <property type="protein sequence ID" value="CAG6506040.1"/>
    <property type="molecule type" value="Transcribed_RNA"/>
</dbReference>
<name>A0A8D8GFM3_CULPI</name>
<dbReference type="AlphaFoldDB" id="A0A8D8GFM3"/>
<protein>
    <submittedName>
        <fullName evidence="2">(northern house mosquito) hypothetical protein</fullName>
    </submittedName>
</protein>
<organism evidence="2">
    <name type="scientific">Culex pipiens</name>
    <name type="common">House mosquito</name>
    <dbReference type="NCBI Taxonomy" id="7175"/>
    <lineage>
        <taxon>Eukaryota</taxon>
        <taxon>Metazoa</taxon>
        <taxon>Ecdysozoa</taxon>
        <taxon>Arthropoda</taxon>
        <taxon>Hexapoda</taxon>
        <taxon>Insecta</taxon>
        <taxon>Pterygota</taxon>
        <taxon>Neoptera</taxon>
        <taxon>Endopterygota</taxon>
        <taxon>Diptera</taxon>
        <taxon>Nematocera</taxon>
        <taxon>Culicoidea</taxon>
        <taxon>Culicidae</taxon>
        <taxon>Culicinae</taxon>
        <taxon>Culicini</taxon>
        <taxon>Culex</taxon>
        <taxon>Culex</taxon>
    </lineage>
</organism>
<feature type="transmembrane region" description="Helical" evidence="1">
    <location>
        <begin position="72"/>
        <end position="93"/>
    </location>
</feature>
<dbReference type="EMBL" id="HBUE01257623">
    <property type="protein sequence ID" value="CAG6557344.1"/>
    <property type="molecule type" value="Transcribed_RNA"/>
</dbReference>
<sequence length="105" mass="12355">MRREREKESAKHNNEIKRIALYARGLLSDRRFFFVYYFRGFYVLPVCISATFKHSNNIAKIFDSVLDQKKKAFGQVVLIVRTLLLHSLAAFFGSSSVWWHPVKED</sequence>
<keyword evidence="1" id="KW-0812">Transmembrane</keyword>
<evidence type="ECO:0000313" key="2">
    <source>
        <dbReference type="EMBL" id="CAG6506021.1"/>
    </source>
</evidence>
<dbReference type="EMBL" id="HBUE01257610">
    <property type="protein sequence ID" value="CAG6557325.1"/>
    <property type="molecule type" value="Transcribed_RNA"/>
</dbReference>
<reference evidence="2" key="1">
    <citation type="submission" date="2021-05" db="EMBL/GenBank/DDBJ databases">
        <authorList>
            <person name="Alioto T."/>
            <person name="Alioto T."/>
            <person name="Gomez Garrido J."/>
        </authorList>
    </citation>
    <scope>NUCLEOTIDE SEQUENCE</scope>
</reference>
<keyword evidence="1" id="KW-0472">Membrane</keyword>
<keyword evidence="1" id="KW-1133">Transmembrane helix</keyword>
<proteinExistence type="predicted"/>